<feature type="signal peptide" evidence="1">
    <location>
        <begin position="1"/>
        <end position="23"/>
    </location>
</feature>
<name>A0A844YXQ4_9SPHN</name>
<feature type="chain" id="PRO_5032411488" evidence="1">
    <location>
        <begin position="24"/>
        <end position="168"/>
    </location>
</feature>
<dbReference type="EMBL" id="WTYV01000007">
    <property type="protein sequence ID" value="MXO73125.1"/>
    <property type="molecule type" value="Genomic_DNA"/>
</dbReference>
<evidence type="ECO:0000256" key="1">
    <source>
        <dbReference type="SAM" id="SignalP"/>
    </source>
</evidence>
<keyword evidence="3" id="KW-1185">Reference proteome</keyword>
<dbReference type="AlphaFoldDB" id="A0A844YXQ4"/>
<dbReference type="RefSeq" id="WP_160773050.1">
    <property type="nucleotide sequence ID" value="NZ_WTYV01000007.1"/>
</dbReference>
<dbReference type="Proteomes" id="UP000466966">
    <property type="component" value="Unassembled WGS sequence"/>
</dbReference>
<gene>
    <name evidence="2" type="ORF">GRI99_15965</name>
</gene>
<organism evidence="2 3">
    <name type="scientific">Alteraurantiacibacter buctensis</name>
    <dbReference type="NCBI Taxonomy" id="1503981"/>
    <lineage>
        <taxon>Bacteria</taxon>
        <taxon>Pseudomonadati</taxon>
        <taxon>Pseudomonadota</taxon>
        <taxon>Alphaproteobacteria</taxon>
        <taxon>Sphingomonadales</taxon>
        <taxon>Erythrobacteraceae</taxon>
        <taxon>Alteraurantiacibacter</taxon>
    </lineage>
</organism>
<keyword evidence="1" id="KW-0732">Signal</keyword>
<sequence>MIAVSRRALALPLVLAASSGLHAQNATRAFDPAAFFTGRTTSEGTLSQIFASTKTTRVSTFGTRQRNGDMVLDQQVQIGDQPVRNRTWRLRETSPGRFTGTISDAADDLEGTLSGDTLTLTYTMDNHLGVHQEITVNPGGQSAQNVMRIKRFGITVARLRETIRREAR</sequence>
<proteinExistence type="predicted"/>
<protein>
    <submittedName>
        <fullName evidence="2">DUF3833 family protein</fullName>
    </submittedName>
</protein>
<comment type="caution">
    <text evidence="2">The sequence shown here is derived from an EMBL/GenBank/DDBJ whole genome shotgun (WGS) entry which is preliminary data.</text>
</comment>
<reference evidence="2 3" key="1">
    <citation type="submission" date="2019-12" db="EMBL/GenBank/DDBJ databases">
        <title>Genomic-based taxomic classification of the family Erythrobacteraceae.</title>
        <authorList>
            <person name="Xu L."/>
        </authorList>
    </citation>
    <scope>NUCLEOTIDE SEQUENCE [LARGE SCALE GENOMIC DNA]</scope>
    <source>
        <strain evidence="2 3">M0322</strain>
    </source>
</reference>
<accession>A0A844YXQ4</accession>
<evidence type="ECO:0000313" key="3">
    <source>
        <dbReference type="Proteomes" id="UP000466966"/>
    </source>
</evidence>
<evidence type="ECO:0000313" key="2">
    <source>
        <dbReference type="EMBL" id="MXO73125.1"/>
    </source>
</evidence>
<dbReference type="Pfam" id="PF12915">
    <property type="entry name" value="DUF3833"/>
    <property type="match status" value="1"/>
</dbReference>
<dbReference type="OrthoDB" id="7391154at2"/>
<dbReference type="InterPro" id="IPR024409">
    <property type="entry name" value="DUF3833"/>
</dbReference>